<gene>
    <name evidence="1" type="ORF">J2045_003127</name>
</gene>
<evidence type="ECO:0000313" key="1">
    <source>
        <dbReference type="EMBL" id="MDQ0422082.1"/>
    </source>
</evidence>
<evidence type="ECO:0000313" key="2">
    <source>
        <dbReference type="Proteomes" id="UP001238496"/>
    </source>
</evidence>
<protein>
    <recommendedName>
        <fullName evidence="3">DUF1402 family protein</fullName>
    </recommendedName>
</protein>
<dbReference type="InterPro" id="IPR009842">
    <property type="entry name" value="DUF1402"/>
</dbReference>
<comment type="caution">
    <text evidence="1">The sequence shown here is derived from an EMBL/GenBank/DDBJ whole genome shotgun (WGS) entry which is preliminary data.</text>
</comment>
<dbReference type="Proteomes" id="UP001238496">
    <property type="component" value="Unassembled WGS sequence"/>
</dbReference>
<organism evidence="1 2">
    <name type="scientific">Peteryoungia aggregata LMG 23059</name>
    <dbReference type="NCBI Taxonomy" id="1368425"/>
    <lineage>
        <taxon>Bacteria</taxon>
        <taxon>Pseudomonadati</taxon>
        <taxon>Pseudomonadota</taxon>
        <taxon>Alphaproteobacteria</taxon>
        <taxon>Hyphomicrobiales</taxon>
        <taxon>Rhizobiaceae</taxon>
        <taxon>Peteryoungia</taxon>
    </lineage>
</organism>
<sequence length="336" mass="37116">MTVVLRRQSVHGQIVQGTPIVLNIARNLIVAVTLLVLVPETVMADTKVPSGNRNVEQPAIPGASVRRTKAGKTSFDLKYEKVRDLLRTDSALVGKIKKTAAAYGIAPIHMVGAIVGEHTYNVDAYDSLQSYYVKAASYAGNSFRFGYKDESIADFVGRSEFAECNGYSDSYRLWTCREDVWQNRFRGETVGGVSYPNNRFSAVFFQPFYAGQTFGLGQINPLTALMLSDLVYEKSGYPKLDENDAAGVYKAIMDPDISLAFMAAVIRKSIDDYREIADVDISGNPGLTATLFNIGNSQERARALAARRASGAANWPEENYYGWLINDRLEELESLL</sequence>
<reference evidence="1 2" key="1">
    <citation type="submission" date="2023-07" db="EMBL/GenBank/DDBJ databases">
        <title>Genomic Encyclopedia of Type Strains, Phase IV (KMG-IV): sequencing the most valuable type-strain genomes for metagenomic binning, comparative biology and taxonomic classification.</title>
        <authorList>
            <person name="Goeker M."/>
        </authorList>
    </citation>
    <scope>NUCLEOTIDE SEQUENCE [LARGE SCALE GENOMIC DNA]</scope>
    <source>
        <strain evidence="1 2">DSM 1111</strain>
    </source>
</reference>
<proteinExistence type="predicted"/>
<dbReference type="EMBL" id="JAUSUW010000009">
    <property type="protein sequence ID" value="MDQ0422082.1"/>
    <property type="molecule type" value="Genomic_DNA"/>
</dbReference>
<evidence type="ECO:0008006" key="3">
    <source>
        <dbReference type="Google" id="ProtNLM"/>
    </source>
</evidence>
<accession>A0ABU0G9R4</accession>
<name>A0ABU0G9R4_9HYPH</name>
<keyword evidence="2" id="KW-1185">Reference proteome</keyword>
<dbReference type="Pfam" id="PF07182">
    <property type="entry name" value="DUF1402"/>
    <property type="match status" value="1"/>
</dbReference>